<dbReference type="Pfam" id="PF08590">
    <property type="entry name" value="DUF1771"/>
    <property type="match status" value="1"/>
</dbReference>
<gene>
    <name evidence="4" type="ORF">K503DRAFT_748876</name>
</gene>
<dbReference type="InParanoid" id="A0A1B7ML52"/>
<feature type="domain" description="Smr" evidence="3">
    <location>
        <begin position="228"/>
        <end position="304"/>
    </location>
</feature>
<feature type="chain" id="PRO_5008597376" evidence="2">
    <location>
        <begin position="28"/>
        <end position="310"/>
    </location>
</feature>
<evidence type="ECO:0000256" key="2">
    <source>
        <dbReference type="SAM" id="SignalP"/>
    </source>
</evidence>
<proteinExistence type="predicted"/>
<dbReference type="Proteomes" id="UP000092154">
    <property type="component" value="Unassembled WGS sequence"/>
</dbReference>
<name>A0A1B7ML52_9AGAM</name>
<evidence type="ECO:0000313" key="4">
    <source>
        <dbReference type="EMBL" id="OAX33330.1"/>
    </source>
</evidence>
<evidence type="ECO:0000259" key="3">
    <source>
        <dbReference type="PROSITE" id="PS50828"/>
    </source>
</evidence>
<accession>A0A1B7ML52</accession>
<dbReference type="SMART" id="SM01162">
    <property type="entry name" value="DUF1771"/>
    <property type="match status" value="1"/>
</dbReference>
<protein>
    <submittedName>
        <fullName evidence="4">DUF1771-domain-containing protein</fullName>
    </submittedName>
</protein>
<dbReference type="Gene3D" id="3.30.1370.110">
    <property type="match status" value="1"/>
</dbReference>
<dbReference type="InterPro" id="IPR036063">
    <property type="entry name" value="Smr_dom_sf"/>
</dbReference>
<keyword evidence="5" id="KW-1185">Reference proteome</keyword>
<evidence type="ECO:0000313" key="5">
    <source>
        <dbReference type="Proteomes" id="UP000092154"/>
    </source>
</evidence>
<sequence length="310" mass="34472">MQTFILSFLALLTLLECLAWFARKVNSWNEFPSSDTRPSSNSYAPSDSPYEGIFSQARIHPYTQLSPPGPADSHHRITSQYSAYPTPLHDSPYQPRYQPSAQSPTQTTPLIPRDVSVARPVKYTFQPPRPAVAKAPDATVAPPAHVAPPVTGPHEDHESLRLKARREGDQMAECFHQSKEAFTRNQRGLAKELSLKGQAHKENMMRFNEEASAKIFQENNQRCRPNTVDLHGLYVTEAELYFKRAVQQVRESGESSLRVIVGKGNHSDDNIPKIKPAIQTLGENLGMTVTVDSTNNGCLIVTSLTPKATI</sequence>
<feature type="region of interest" description="Disordered" evidence="1">
    <location>
        <begin position="82"/>
        <end position="110"/>
    </location>
</feature>
<dbReference type="InterPro" id="IPR002625">
    <property type="entry name" value="Smr_dom"/>
</dbReference>
<dbReference type="STRING" id="1314800.A0A1B7ML52"/>
<organism evidence="4 5">
    <name type="scientific">Rhizopogon vinicolor AM-OR11-026</name>
    <dbReference type="NCBI Taxonomy" id="1314800"/>
    <lineage>
        <taxon>Eukaryota</taxon>
        <taxon>Fungi</taxon>
        <taxon>Dikarya</taxon>
        <taxon>Basidiomycota</taxon>
        <taxon>Agaricomycotina</taxon>
        <taxon>Agaricomycetes</taxon>
        <taxon>Agaricomycetidae</taxon>
        <taxon>Boletales</taxon>
        <taxon>Suillineae</taxon>
        <taxon>Rhizopogonaceae</taxon>
        <taxon>Rhizopogon</taxon>
    </lineage>
</organism>
<feature type="compositionally biased region" description="Polar residues" evidence="1">
    <location>
        <begin position="97"/>
        <end position="109"/>
    </location>
</feature>
<reference evidence="4 5" key="1">
    <citation type="submission" date="2016-06" db="EMBL/GenBank/DDBJ databases">
        <title>Comparative genomics of the ectomycorrhizal sister species Rhizopogon vinicolor and Rhizopogon vesiculosus (Basidiomycota: Boletales) reveals a divergence of the mating type B locus.</title>
        <authorList>
            <consortium name="DOE Joint Genome Institute"/>
            <person name="Mujic A.B."/>
            <person name="Kuo A."/>
            <person name="Tritt A."/>
            <person name="Lipzen A."/>
            <person name="Chen C."/>
            <person name="Johnson J."/>
            <person name="Sharma A."/>
            <person name="Barry K."/>
            <person name="Grigoriev I.V."/>
            <person name="Spatafora J.W."/>
        </authorList>
    </citation>
    <scope>NUCLEOTIDE SEQUENCE [LARGE SCALE GENOMIC DNA]</scope>
    <source>
        <strain evidence="4 5">AM-OR11-026</strain>
    </source>
</reference>
<dbReference type="InterPro" id="IPR013899">
    <property type="entry name" value="DUF1771"/>
</dbReference>
<dbReference type="AlphaFoldDB" id="A0A1B7ML52"/>
<dbReference type="InterPro" id="IPR053020">
    <property type="entry name" value="Smr_domain_protein"/>
</dbReference>
<dbReference type="EMBL" id="KV448789">
    <property type="protein sequence ID" value="OAX33330.1"/>
    <property type="molecule type" value="Genomic_DNA"/>
</dbReference>
<evidence type="ECO:0000256" key="1">
    <source>
        <dbReference type="SAM" id="MobiDB-lite"/>
    </source>
</evidence>
<dbReference type="PANTHER" id="PTHR47417:SF1">
    <property type="entry name" value="SMR DOMAIN-CONTAINING PROTEIN YPL199C"/>
    <property type="match status" value="1"/>
</dbReference>
<dbReference type="PROSITE" id="PS50828">
    <property type="entry name" value="SMR"/>
    <property type="match status" value="1"/>
</dbReference>
<dbReference type="OrthoDB" id="3231855at2759"/>
<keyword evidence="2" id="KW-0732">Signal</keyword>
<dbReference type="PANTHER" id="PTHR47417">
    <property type="entry name" value="SMR DOMAIN-CONTAINING PROTEIN YPL199C"/>
    <property type="match status" value="1"/>
</dbReference>
<dbReference type="SUPFAM" id="SSF160443">
    <property type="entry name" value="SMR domain-like"/>
    <property type="match status" value="1"/>
</dbReference>
<dbReference type="SMART" id="SM00463">
    <property type="entry name" value="SMR"/>
    <property type="match status" value="1"/>
</dbReference>
<feature type="signal peptide" evidence="2">
    <location>
        <begin position="1"/>
        <end position="27"/>
    </location>
</feature>
<dbReference type="Pfam" id="PF01713">
    <property type="entry name" value="Smr"/>
    <property type="match status" value="1"/>
</dbReference>